<dbReference type="SUPFAM" id="SSF88659">
    <property type="entry name" value="Sigma3 and sigma4 domains of RNA polymerase sigma factors"/>
    <property type="match status" value="1"/>
</dbReference>
<evidence type="ECO:0000259" key="5">
    <source>
        <dbReference type="Pfam" id="PF04542"/>
    </source>
</evidence>
<dbReference type="InterPro" id="IPR039425">
    <property type="entry name" value="RNA_pol_sigma-70-like"/>
</dbReference>
<dbReference type="SUPFAM" id="SSF88946">
    <property type="entry name" value="Sigma2 domain of RNA polymerase sigma factors"/>
    <property type="match status" value="1"/>
</dbReference>
<dbReference type="PATRIC" id="fig|1339349.3.peg.2656"/>
<sequence length="183" mass="21758">MLDELMILARIKEGDIKAFEGIFRRYYSPLCWYAAGITGDTASAEEIVEELFYVLWKNRERLQVFQSVKSYLYRSVRNEAVQFCEYQEVKERYRASVRTESGPGYSSDPHAHLEYEELQTLIRHTLDKQPRRRQQIFRMHRMEGKKYAEIALSLSLSVKTVEAEMTKVLRTLRNEIDNYIRTQ</sequence>
<keyword evidence="2" id="KW-0805">Transcription regulation</keyword>
<evidence type="ECO:0000256" key="4">
    <source>
        <dbReference type="ARBA" id="ARBA00023163"/>
    </source>
</evidence>
<proteinExistence type="inferred from homology"/>
<dbReference type="NCBIfam" id="TIGR02937">
    <property type="entry name" value="sigma70-ECF"/>
    <property type="match status" value="1"/>
</dbReference>
<dbReference type="InterPro" id="IPR036388">
    <property type="entry name" value="WH-like_DNA-bd_sf"/>
</dbReference>
<comment type="caution">
    <text evidence="7">The sequence shown here is derived from an EMBL/GenBank/DDBJ whole genome shotgun (WGS) entry which is preliminary data.</text>
</comment>
<dbReference type="InterPro" id="IPR014284">
    <property type="entry name" value="RNA_pol_sigma-70_dom"/>
</dbReference>
<name>A0A078RZ41_BACUN</name>
<dbReference type="NCBIfam" id="TIGR02985">
    <property type="entry name" value="Sig70_bacteroi1"/>
    <property type="match status" value="1"/>
</dbReference>
<dbReference type="RefSeq" id="WP_035448895.1">
    <property type="nucleotide sequence ID" value="NZ_JNHN01000174.1"/>
</dbReference>
<dbReference type="InterPro" id="IPR014327">
    <property type="entry name" value="RNA_pol_sigma70_bacteroid"/>
</dbReference>
<evidence type="ECO:0000313" key="8">
    <source>
        <dbReference type="Proteomes" id="UP000028013"/>
    </source>
</evidence>
<organism evidence="7 8">
    <name type="scientific">Bacteroides uniformis str. 3978 T3 ii</name>
    <dbReference type="NCBI Taxonomy" id="1339349"/>
    <lineage>
        <taxon>Bacteria</taxon>
        <taxon>Pseudomonadati</taxon>
        <taxon>Bacteroidota</taxon>
        <taxon>Bacteroidia</taxon>
        <taxon>Bacteroidales</taxon>
        <taxon>Bacteroidaceae</taxon>
        <taxon>Bacteroides</taxon>
    </lineage>
</organism>
<dbReference type="GO" id="GO:0006352">
    <property type="term" value="P:DNA-templated transcription initiation"/>
    <property type="evidence" value="ECO:0007669"/>
    <property type="project" value="InterPro"/>
</dbReference>
<dbReference type="GO" id="GO:0016987">
    <property type="term" value="F:sigma factor activity"/>
    <property type="evidence" value="ECO:0007669"/>
    <property type="project" value="UniProtKB-KW"/>
</dbReference>
<dbReference type="Gene3D" id="1.10.1740.10">
    <property type="match status" value="1"/>
</dbReference>
<dbReference type="EMBL" id="JNHN01000174">
    <property type="protein sequence ID" value="KDS50563.1"/>
    <property type="molecule type" value="Genomic_DNA"/>
</dbReference>
<dbReference type="InterPro" id="IPR013325">
    <property type="entry name" value="RNA_pol_sigma_r2"/>
</dbReference>
<dbReference type="InterPro" id="IPR013324">
    <property type="entry name" value="RNA_pol_sigma_r3/r4-like"/>
</dbReference>
<evidence type="ECO:0000259" key="6">
    <source>
        <dbReference type="Pfam" id="PF08281"/>
    </source>
</evidence>
<evidence type="ECO:0000256" key="3">
    <source>
        <dbReference type="ARBA" id="ARBA00023082"/>
    </source>
</evidence>
<feature type="domain" description="RNA polymerase sigma-70 region 2" evidence="5">
    <location>
        <begin position="22"/>
        <end position="84"/>
    </location>
</feature>
<dbReference type="Gene3D" id="1.10.10.10">
    <property type="entry name" value="Winged helix-like DNA-binding domain superfamily/Winged helix DNA-binding domain"/>
    <property type="match status" value="1"/>
</dbReference>
<comment type="similarity">
    <text evidence="1">Belongs to the sigma-70 factor family. ECF subfamily.</text>
</comment>
<dbReference type="AlphaFoldDB" id="A0A078RZ41"/>
<dbReference type="Pfam" id="PF04542">
    <property type="entry name" value="Sigma70_r2"/>
    <property type="match status" value="1"/>
</dbReference>
<dbReference type="InterPro" id="IPR007627">
    <property type="entry name" value="RNA_pol_sigma70_r2"/>
</dbReference>
<evidence type="ECO:0000256" key="2">
    <source>
        <dbReference type="ARBA" id="ARBA00023015"/>
    </source>
</evidence>
<evidence type="ECO:0000313" key="7">
    <source>
        <dbReference type="EMBL" id="KDS50563.1"/>
    </source>
</evidence>
<keyword evidence="3" id="KW-0731">Sigma factor</keyword>
<gene>
    <name evidence="7" type="ORF">M094_1494</name>
</gene>
<accession>A0A078RZ41</accession>
<dbReference type="GO" id="GO:0003677">
    <property type="term" value="F:DNA binding"/>
    <property type="evidence" value="ECO:0007669"/>
    <property type="project" value="InterPro"/>
</dbReference>
<protein>
    <submittedName>
        <fullName evidence="7">RNA polymerase sigma-70 factor, expansion 1 family protein</fullName>
    </submittedName>
</protein>
<dbReference type="PANTHER" id="PTHR43133">
    <property type="entry name" value="RNA POLYMERASE ECF-TYPE SIGMA FACTO"/>
    <property type="match status" value="1"/>
</dbReference>
<dbReference type="InterPro" id="IPR013249">
    <property type="entry name" value="RNA_pol_sigma70_r4_t2"/>
</dbReference>
<dbReference type="Proteomes" id="UP000028013">
    <property type="component" value="Unassembled WGS sequence"/>
</dbReference>
<keyword evidence="4" id="KW-0804">Transcription</keyword>
<reference evidence="7 8" key="1">
    <citation type="submission" date="2014-04" db="EMBL/GenBank/DDBJ databases">
        <authorList>
            <person name="Sears C."/>
            <person name="Carroll K."/>
            <person name="Sack B.R."/>
            <person name="Qadri F."/>
            <person name="Myers L.L."/>
            <person name="Chung G.-T."/>
            <person name="Escheverria P."/>
            <person name="Fraser C.M."/>
            <person name="Sadzewicz L."/>
            <person name="Shefchek K.A."/>
            <person name="Tallon L."/>
            <person name="Das S.P."/>
            <person name="Daugherty S."/>
            <person name="Mongodin E.F."/>
        </authorList>
    </citation>
    <scope>NUCLEOTIDE SEQUENCE [LARGE SCALE GENOMIC DNA]</scope>
    <source>
        <strain evidence="7 8">3978 T3 ii</strain>
    </source>
</reference>
<feature type="domain" description="RNA polymerase sigma factor 70 region 4 type 2" evidence="6">
    <location>
        <begin position="122"/>
        <end position="172"/>
    </location>
</feature>
<dbReference type="Pfam" id="PF08281">
    <property type="entry name" value="Sigma70_r4_2"/>
    <property type="match status" value="1"/>
</dbReference>
<dbReference type="PANTHER" id="PTHR43133:SF46">
    <property type="entry name" value="RNA POLYMERASE SIGMA-70 FACTOR ECF SUBFAMILY"/>
    <property type="match status" value="1"/>
</dbReference>
<evidence type="ECO:0000256" key="1">
    <source>
        <dbReference type="ARBA" id="ARBA00010641"/>
    </source>
</evidence>